<evidence type="ECO:0000313" key="7">
    <source>
        <dbReference type="Proteomes" id="UP000050515"/>
    </source>
</evidence>
<feature type="binding site" evidence="2">
    <location>
        <position position="165"/>
    </location>
    <ligand>
        <name>Zn(2+)</name>
        <dbReference type="ChEBI" id="CHEBI:29105"/>
    </ligand>
</feature>
<comment type="similarity">
    <text evidence="2">Belongs to the CSL4 family.</text>
</comment>
<dbReference type="InterPro" id="IPR012340">
    <property type="entry name" value="NA-bd_OB-fold"/>
</dbReference>
<dbReference type="AlphaFoldDB" id="A0A0N8VKS2"/>
<feature type="domain" description="Exosome complex component N-terminal" evidence="3">
    <location>
        <begin position="6"/>
        <end position="43"/>
    </location>
</feature>
<dbReference type="Proteomes" id="UP000050515">
    <property type="component" value="Unassembled WGS sequence"/>
</dbReference>
<dbReference type="InterPro" id="IPR025721">
    <property type="entry name" value="Exosome_cplx_N_dom"/>
</dbReference>
<feature type="binding site" evidence="2">
    <location>
        <position position="162"/>
    </location>
    <ligand>
        <name>Zn(2+)</name>
        <dbReference type="ChEBI" id="CHEBI:29105"/>
    </ligand>
</feature>
<dbReference type="RefSeq" id="WP_048101725.1">
    <property type="nucleotide sequence ID" value="NZ_LJCQ01000056.1"/>
</dbReference>
<keyword evidence="2" id="KW-0862">Zinc</keyword>
<keyword evidence="2" id="KW-0963">Cytoplasm</keyword>
<dbReference type="GO" id="GO:0005737">
    <property type="term" value="C:cytoplasm"/>
    <property type="evidence" value="ECO:0007669"/>
    <property type="project" value="UniProtKB-SubCell"/>
</dbReference>
<dbReference type="GO" id="GO:0008270">
    <property type="term" value="F:zinc ion binding"/>
    <property type="evidence" value="ECO:0007669"/>
    <property type="project" value="UniProtKB-UniRule"/>
</dbReference>
<dbReference type="Gene3D" id="2.40.50.140">
    <property type="entry name" value="Nucleic acid-binding proteins"/>
    <property type="match status" value="1"/>
</dbReference>
<dbReference type="PATRIC" id="fig|507754.4.peg.1616"/>
<evidence type="ECO:0000313" key="4">
    <source>
        <dbReference type="EMBL" id="KPV47480.1"/>
    </source>
</evidence>
<comment type="subcellular location">
    <subcellularLocation>
        <location evidence="2">Cytoplasm</location>
    </subcellularLocation>
</comment>
<evidence type="ECO:0000256" key="2">
    <source>
        <dbReference type="HAMAP-Rule" id="MF_00975"/>
    </source>
</evidence>
<dbReference type="SUPFAM" id="SSF110324">
    <property type="entry name" value="Ribosomal L27 protein-like"/>
    <property type="match status" value="1"/>
</dbReference>
<dbReference type="InterPro" id="IPR030850">
    <property type="entry name" value="Exosome_Csl4_arc"/>
</dbReference>
<dbReference type="Gene3D" id="2.20.70.10">
    <property type="match status" value="1"/>
</dbReference>
<dbReference type="Gene3D" id="2.40.50.100">
    <property type="match status" value="1"/>
</dbReference>
<dbReference type="InterPro" id="IPR039771">
    <property type="entry name" value="Csl4"/>
</dbReference>
<dbReference type="PANTHER" id="PTHR12686:SF8">
    <property type="entry name" value="EXOSOME COMPLEX COMPONENT CSL4"/>
    <property type="match status" value="1"/>
</dbReference>
<organism evidence="5 6">
    <name type="scientific">Acidiplasma aeolicum</name>
    <dbReference type="NCBI Taxonomy" id="507754"/>
    <lineage>
        <taxon>Archaea</taxon>
        <taxon>Methanobacteriati</taxon>
        <taxon>Thermoplasmatota</taxon>
        <taxon>Thermoplasmata</taxon>
        <taxon>Thermoplasmatales</taxon>
        <taxon>Ferroplasmaceae</taxon>
        <taxon>Acidiplasma</taxon>
    </lineage>
</organism>
<dbReference type="EMBL" id="LJCQ01000056">
    <property type="protein sequence ID" value="KPV47480.1"/>
    <property type="molecule type" value="Genomic_DNA"/>
</dbReference>
<dbReference type="PANTHER" id="PTHR12686">
    <property type="entry name" value="3'-5' EXORIBONUCLEASE CSL4-RELATED"/>
    <property type="match status" value="1"/>
</dbReference>
<reference evidence="5 6" key="2">
    <citation type="submission" date="2015-09" db="EMBL/GenBank/DDBJ databases">
        <title>Heavy metals and arsenic resistance mechanisms in polyextremophilic archaea of the family Ferroplasmaceae.</title>
        <authorList>
            <person name="Bulaev A.G."/>
            <person name="Kanygina A.V."/>
        </authorList>
    </citation>
    <scope>NUCLEOTIDE SEQUENCE [LARGE SCALE GENOMIC DNA]</scope>
    <source>
        <strain evidence="5 6">VT</strain>
    </source>
</reference>
<dbReference type="HAMAP" id="MF_00975">
    <property type="entry name" value="Exosome_Csl4"/>
    <property type="match status" value="1"/>
</dbReference>
<dbReference type="GO" id="GO:0006396">
    <property type="term" value="P:RNA processing"/>
    <property type="evidence" value="ECO:0007669"/>
    <property type="project" value="InterPro"/>
</dbReference>
<dbReference type="Proteomes" id="UP000050320">
    <property type="component" value="Unassembled WGS sequence"/>
</dbReference>
<keyword evidence="1 2" id="KW-0271">Exosome</keyword>
<keyword evidence="2" id="KW-0479">Metal-binding</keyword>
<accession>A0A0N8VKS2</accession>
<dbReference type="SUPFAM" id="SSF50249">
    <property type="entry name" value="Nucleic acid-binding proteins"/>
    <property type="match status" value="1"/>
</dbReference>
<sequence length="190" mass="20814">MVDSDIALPGDIIAKEEEYLPGKNTEPYDGNIVATKLGRIVRDDKNLTISVVGSNKKTPIGVGSIVYGKVIKINGKDAIIQLYAINEGGKLHPVDHEAKLMLPVQGKSGYTHIISLGDIVRAKVTSVKPIYVTIFNTDLGVLKTRCLICRNELILKNNVLYCTNCQRIETRKIASDYGNINISGDNCERS</sequence>
<evidence type="ECO:0000313" key="6">
    <source>
        <dbReference type="Proteomes" id="UP000050320"/>
    </source>
</evidence>
<feature type="binding site" evidence="2">
    <location>
        <position position="149"/>
    </location>
    <ligand>
        <name>Zn(2+)</name>
        <dbReference type="ChEBI" id="CHEBI:29105"/>
    </ligand>
</feature>
<dbReference type="EMBL" id="LKBG01000235">
    <property type="protein sequence ID" value="KQB34516.1"/>
    <property type="molecule type" value="Genomic_DNA"/>
</dbReference>
<dbReference type="Pfam" id="PF14382">
    <property type="entry name" value="ECR1_N"/>
    <property type="match status" value="1"/>
</dbReference>
<feature type="binding site" evidence="2">
    <location>
        <position position="146"/>
    </location>
    <ligand>
        <name>Zn(2+)</name>
        <dbReference type="ChEBI" id="CHEBI:29105"/>
    </ligand>
</feature>
<comment type="function">
    <text evidence="2">Non-catalytic component of the exosome, which is a complex involved in RNA degradation. Increases the RNA binding and the efficiency of RNA degradation. Helpful for the interaction of the exosome with A-poor RNAs.</text>
</comment>
<gene>
    <name evidence="2" type="primary">csl4</name>
    <name evidence="5" type="ORF">AOG54_04595</name>
    <name evidence="4" type="ORF">SE19_00880</name>
</gene>
<dbReference type="GO" id="GO:0000178">
    <property type="term" value="C:exosome (RNase complex)"/>
    <property type="evidence" value="ECO:0007669"/>
    <property type="project" value="UniProtKB-KW"/>
</dbReference>
<dbReference type="NCBIfam" id="NF034126">
    <property type="entry name" value="PRK09521.1"/>
    <property type="match status" value="1"/>
</dbReference>
<dbReference type="OrthoDB" id="6768at2157"/>
<dbReference type="GeneID" id="84222264"/>
<dbReference type="GO" id="GO:0006401">
    <property type="term" value="P:RNA catabolic process"/>
    <property type="evidence" value="ECO:0007669"/>
    <property type="project" value="UniProtKB-UniRule"/>
</dbReference>
<reference evidence="4 7" key="1">
    <citation type="submission" date="2015-09" db="EMBL/GenBank/DDBJ databases">
        <title>Draft genome sequence of Acidiplasma aeolicum DSM 18409.</title>
        <authorList>
            <person name="Hemp J."/>
        </authorList>
    </citation>
    <scope>NUCLEOTIDE SEQUENCE [LARGE SCALE GENOMIC DNA]</scope>
    <source>
        <strain evidence="4 7">V</strain>
    </source>
</reference>
<comment type="subunit">
    <text evidence="2">Component of the archaeal exosome complex. Forms a trimer of Rrp4 and/or Csl4 subunits. The trimer associates with an hexameric ring-like arrangement composed of 3 Rrp41-Rrp42 heterodimers. Interacts with DnaG.</text>
</comment>
<keyword evidence="6" id="KW-1185">Reference proteome</keyword>
<evidence type="ECO:0000259" key="3">
    <source>
        <dbReference type="Pfam" id="PF14382"/>
    </source>
</evidence>
<comment type="caution">
    <text evidence="5">The sequence shown here is derived from an EMBL/GenBank/DDBJ whole genome shotgun (WGS) entry which is preliminary data.</text>
</comment>
<proteinExistence type="inferred from homology"/>
<evidence type="ECO:0000256" key="1">
    <source>
        <dbReference type="ARBA" id="ARBA00022835"/>
    </source>
</evidence>
<protein>
    <recommendedName>
        <fullName evidence="2">Exosome complex component Csl4</fullName>
    </recommendedName>
</protein>
<evidence type="ECO:0000313" key="5">
    <source>
        <dbReference type="EMBL" id="KQB34516.1"/>
    </source>
</evidence>
<name>A0A0N8VKS2_9ARCH</name>